<dbReference type="HOGENOM" id="CLU_852602_0_0_1"/>
<evidence type="ECO:0000313" key="3">
    <source>
        <dbReference type="Proteomes" id="UP000002497"/>
    </source>
</evidence>
<sequence length="326" mass="35074">MAHDVNRYLEEPRSGTRFAPRRPGLGRECSRRTSVREEALSSANRTFFCGLISTREGEHDASRRRAKVEELSKGSLRPFSGRLFFVNSPPPGPGLNDLQSSFGDKDLDSRLADEDRALLGSTATNIDDNGGRDGEEDDEETGEGSRVRRPSLCDDRETLREPDTGERERDRSLFSLCRDVRVSSTTRVATGLISRNLEGSIGARGGERDAAFPELPGLEGRGPLGACVLRGLPSWDPEELPGELGGDRKADAPVLPKPEGLGRLGKGFAQGLRSGESGGLLGERDRGTNAAAVAATDPRGPDEPDPLESDGPKGLRSGEVEEALEE</sequence>
<feature type="compositionally biased region" description="Basic and acidic residues" evidence="1">
    <location>
        <begin position="310"/>
        <end position="319"/>
    </location>
</feature>
<dbReference type="VEuPathDB" id="FungiDB:D8B26_002846"/>
<feature type="region of interest" description="Disordered" evidence="1">
    <location>
        <begin position="115"/>
        <end position="171"/>
    </location>
</feature>
<accession>E9CY20</accession>
<protein>
    <submittedName>
        <fullName evidence="2">Uncharacterized protein</fullName>
    </submittedName>
</protein>
<feature type="compositionally biased region" description="Basic and acidic residues" evidence="1">
    <location>
        <begin position="1"/>
        <end position="14"/>
    </location>
</feature>
<keyword evidence="3" id="KW-1185">Reference proteome</keyword>
<feature type="region of interest" description="Disordered" evidence="1">
    <location>
        <begin position="238"/>
        <end position="326"/>
    </location>
</feature>
<dbReference type="VEuPathDB" id="FungiDB:CPSG_02690"/>
<reference evidence="3" key="2">
    <citation type="submission" date="2010-03" db="EMBL/GenBank/DDBJ databases">
        <title>The genome sequence of Coccidioides posadasii strain Silveira.</title>
        <authorList>
            <consortium name="The Broad Institute Genome Sequencing Center for Infectious Disease"/>
            <person name="Neafsey D."/>
            <person name="Orbach M."/>
            <person name="Henn M.R."/>
            <person name="Cole G.T."/>
            <person name="Galgiani J."/>
            <person name="Gardner M.J."/>
            <person name="Kirkland T.N."/>
            <person name="Taylor J.W."/>
            <person name="Young S.K."/>
            <person name="Zeng Q."/>
            <person name="Koehrsen M."/>
            <person name="Alvarado L."/>
            <person name="Berlin A."/>
            <person name="Borenstein D."/>
            <person name="Chapman S.B."/>
            <person name="Chen Z."/>
            <person name="Engels R."/>
            <person name="Freedman E."/>
            <person name="Gellesch M."/>
            <person name="Goldberg J."/>
            <person name="Griggs A."/>
            <person name="Gujja S."/>
            <person name="Heilman E."/>
            <person name="Heiman D."/>
            <person name="Howarth C."/>
            <person name="Jen D."/>
            <person name="Larson L."/>
            <person name="Mehta T."/>
            <person name="Neiman D."/>
            <person name="Park D."/>
            <person name="Pearson M."/>
            <person name="Richards J."/>
            <person name="Roberts A."/>
            <person name="Saif S."/>
            <person name="Shea T."/>
            <person name="Shenoy N."/>
            <person name="Sisk P."/>
            <person name="Stolte C."/>
            <person name="Sykes S."/>
            <person name="Walk T."/>
            <person name="White J."/>
            <person name="Yandava C."/>
            <person name="Haas B."/>
            <person name="Nusbaum C."/>
            <person name="Birren B."/>
        </authorList>
    </citation>
    <scope>NUCLEOTIDE SEQUENCE [LARGE SCALE GENOMIC DNA]</scope>
    <source>
        <strain evidence="3">RMSCC 757 / Silveira</strain>
    </source>
</reference>
<name>E9CY20_COCPS</name>
<dbReference type="AlphaFoldDB" id="E9CY20"/>
<organism evidence="3">
    <name type="scientific">Coccidioides posadasii (strain RMSCC 757 / Silveira)</name>
    <name type="common">Valley fever fungus</name>
    <dbReference type="NCBI Taxonomy" id="443226"/>
    <lineage>
        <taxon>Eukaryota</taxon>
        <taxon>Fungi</taxon>
        <taxon>Dikarya</taxon>
        <taxon>Ascomycota</taxon>
        <taxon>Pezizomycotina</taxon>
        <taxon>Eurotiomycetes</taxon>
        <taxon>Eurotiomycetidae</taxon>
        <taxon>Onygenales</taxon>
        <taxon>Onygenaceae</taxon>
        <taxon>Coccidioides</taxon>
    </lineage>
</organism>
<evidence type="ECO:0000313" key="2">
    <source>
        <dbReference type="EMBL" id="EFW20847.1"/>
    </source>
</evidence>
<evidence type="ECO:0000256" key="1">
    <source>
        <dbReference type="SAM" id="MobiDB-lite"/>
    </source>
</evidence>
<reference evidence="3" key="1">
    <citation type="journal article" date="2010" name="Genome Res.">
        <title>Population genomic sequencing of Coccidioides fungi reveals recent hybridization and transposon control.</title>
        <authorList>
            <person name="Neafsey D.E."/>
            <person name="Barker B.M."/>
            <person name="Sharpton T.J."/>
            <person name="Stajich J.E."/>
            <person name="Park D.J."/>
            <person name="Whiston E."/>
            <person name="Hung C.-Y."/>
            <person name="McMahan C."/>
            <person name="White J."/>
            <person name="Sykes S."/>
            <person name="Heiman D."/>
            <person name="Young S."/>
            <person name="Zeng Q."/>
            <person name="Abouelleil A."/>
            <person name="Aftuck L."/>
            <person name="Bessette D."/>
            <person name="Brown A."/>
            <person name="FitzGerald M."/>
            <person name="Lui A."/>
            <person name="Macdonald J.P."/>
            <person name="Priest M."/>
            <person name="Orbach M.J."/>
            <person name="Galgiani J.N."/>
            <person name="Kirkland T.N."/>
            <person name="Cole G.T."/>
            <person name="Birren B.W."/>
            <person name="Henn M.R."/>
            <person name="Taylor J.W."/>
            <person name="Rounsley S.D."/>
        </authorList>
    </citation>
    <scope>NUCLEOTIDE SEQUENCE [LARGE SCALE GENOMIC DNA]</scope>
    <source>
        <strain evidence="3">RMSCC 757 / Silveira</strain>
    </source>
</reference>
<proteinExistence type="predicted"/>
<feature type="compositionally biased region" description="Basic and acidic residues" evidence="1">
    <location>
        <begin position="143"/>
        <end position="171"/>
    </location>
</feature>
<dbReference type="Proteomes" id="UP000002497">
    <property type="component" value="Unassembled WGS sequence"/>
</dbReference>
<gene>
    <name evidence="2" type="ORF">CPSG_02690</name>
</gene>
<dbReference type="OMA" id="CDDRETL"/>
<feature type="region of interest" description="Disordered" evidence="1">
    <location>
        <begin position="1"/>
        <end position="30"/>
    </location>
</feature>
<dbReference type="EMBL" id="GL636488">
    <property type="protein sequence ID" value="EFW20847.1"/>
    <property type="molecule type" value="Genomic_DNA"/>
</dbReference>